<proteinExistence type="predicted"/>
<organism evidence="2 3">
    <name type="scientific">Caerostris extrusa</name>
    <name type="common">Bark spider</name>
    <name type="synonym">Caerostris bankana</name>
    <dbReference type="NCBI Taxonomy" id="172846"/>
    <lineage>
        <taxon>Eukaryota</taxon>
        <taxon>Metazoa</taxon>
        <taxon>Ecdysozoa</taxon>
        <taxon>Arthropoda</taxon>
        <taxon>Chelicerata</taxon>
        <taxon>Arachnida</taxon>
        <taxon>Araneae</taxon>
        <taxon>Araneomorphae</taxon>
        <taxon>Entelegynae</taxon>
        <taxon>Araneoidea</taxon>
        <taxon>Araneidae</taxon>
        <taxon>Caerostris</taxon>
    </lineage>
</organism>
<dbReference type="Proteomes" id="UP001054945">
    <property type="component" value="Unassembled WGS sequence"/>
</dbReference>
<sequence>MVYVRLGGQRKFRSSDSNGVNVLQGAKVGSGLTSETGGGHLDISARQKEHPPGLMAKHPPGLELKYANVAYFIQETQLKRRFHPMYQSSYWVKRGEKHCVVSACRFEG</sequence>
<accession>A0AAV4NSN5</accession>
<evidence type="ECO:0000313" key="2">
    <source>
        <dbReference type="EMBL" id="GIX86765.1"/>
    </source>
</evidence>
<gene>
    <name evidence="2" type="ORF">CEXT_228911</name>
</gene>
<reference evidence="2 3" key="1">
    <citation type="submission" date="2021-06" db="EMBL/GenBank/DDBJ databases">
        <title>Caerostris extrusa draft genome.</title>
        <authorList>
            <person name="Kono N."/>
            <person name="Arakawa K."/>
        </authorList>
    </citation>
    <scope>NUCLEOTIDE SEQUENCE [LARGE SCALE GENOMIC DNA]</scope>
</reference>
<comment type="caution">
    <text evidence="2">The sequence shown here is derived from an EMBL/GenBank/DDBJ whole genome shotgun (WGS) entry which is preliminary data.</text>
</comment>
<dbReference type="AlphaFoldDB" id="A0AAV4NSN5"/>
<keyword evidence="3" id="KW-1185">Reference proteome</keyword>
<name>A0AAV4NSN5_CAEEX</name>
<evidence type="ECO:0000256" key="1">
    <source>
        <dbReference type="SAM" id="MobiDB-lite"/>
    </source>
</evidence>
<protein>
    <submittedName>
        <fullName evidence="2">Uncharacterized protein</fullName>
    </submittedName>
</protein>
<evidence type="ECO:0000313" key="3">
    <source>
        <dbReference type="Proteomes" id="UP001054945"/>
    </source>
</evidence>
<feature type="region of interest" description="Disordered" evidence="1">
    <location>
        <begin position="31"/>
        <end position="57"/>
    </location>
</feature>
<dbReference type="EMBL" id="BPLR01021168">
    <property type="protein sequence ID" value="GIX86765.1"/>
    <property type="molecule type" value="Genomic_DNA"/>
</dbReference>